<organism evidence="2 3">
    <name type="scientific">Zalerion maritima</name>
    <dbReference type="NCBI Taxonomy" id="339359"/>
    <lineage>
        <taxon>Eukaryota</taxon>
        <taxon>Fungi</taxon>
        <taxon>Dikarya</taxon>
        <taxon>Ascomycota</taxon>
        <taxon>Pezizomycotina</taxon>
        <taxon>Sordariomycetes</taxon>
        <taxon>Lulworthiomycetidae</taxon>
        <taxon>Lulworthiales</taxon>
        <taxon>Lulworthiaceae</taxon>
        <taxon>Zalerion</taxon>
    </lineage>
</organism>
<accession>A0AAD5WVD6</accession>
<evidence type="ECO:0000313" key="2">
    <source>
        <dbReference type="EMBL" id="KAJ2904065.1"/>
    </source>
</evidence>
<feature type="region of interest" description="Disordered" evidence="1">
    <location>
        <begin position="462"/>
        <end position="483"/>
    </location>
</feature>
<feature type="region of interest" description="Disordered" evidence="1">
    <location>
        <begin position="61"/>
        <end position="95"/>
    </location>
</feature>
<keyword evidence="3" id="KW-1185">Reference proteome</keyword>
<reference evidence="2" key="1">
    <citation type="submission" date="2022-07" db="EMBL/GenBank/DDBJ databases">
        <title>Draft genome sequence of Zalerion maritima ATCC 34329, a (micro)plastics degrading marine fungus.</title>
        <authorList>
            <person name="Paco A."/>
            <person name="Goncalves M.F.M."/>
            <person name="Rocha-Santos T.A.P."/>
            <person name="Alves A."/>
        </authorList>
    </citation>
    <scope>NUCLEOTIDE SEQUENCE</scope>
    <source>
        <strain evidence="2">ATCC 34329</strain>
    </source>
</reference>
<dbReference type="AlphaFoldDB" id="A0AAD5WVD6"/>
<gene>
    <name evidence="2" type="ORF">MKZ38_008876</name>
</gene>
<feature type="region of interest" description="Disordered" evidence="1">
    <location>
        <begin position="230"/>
        <end position="311"/>
    </location>
</feature>
<feature type="compositionally biased region" description="Basic and acidic residues" evidence="1">
    <location>
        <begin position="462"/>
        <end position="474"/>
    </location>
</feature>
<dbReference type="EMBL" id="JAKWBI020000063">
    <property type="protein sequence ID" value="KAJ2904065.1"/>
    <property type="molecule type" value="Genomic_DNA"/>
</dbReference>
<comment type="caution">
    <text evidence="2">The sequence shown here is derived from an EMBL/GenBank/DDBJ whole genome shotgun (WGS) entry which is preliminary data.</text>
</comment>
<protein>
    <submittedName>
        <fullName evidence="2">Uncharacterized protein</fullName>
    </submittedName>
</protein>
<feature type="compositionally biased region" description="Low complexity" evidence="1">
    <location>
        <begin position="240"/>
        <end position="259"/>
    </location>
</feature>
<feature type="compositionally biased region" description="Polar residues" evidence="1">
    <location>
        <begin position="263"/>
        <end position="277"/>
    </location>
</feature>
<evidence type="ECO:0000256" key="1">
    <source>
        <dbReference type="SAM" id="MobiDB-lite"/>
    </source>
</evidence>
<sequence length="483" mass="55324">MASPLETAPKQEKKPRFVLPEDLRHYICFRLQKESPDGMKDRAPKGKRRVDAIANDFNKYFANDENGMPPLDGDQVANKRRNNETSDNQSPDPTFRRNIQRLETDGFLPPGSFTYLGNFIQGSAPTSREVSRGFLGPQNLPKLPATVQITLFLSQLSLIILQRPAENLRLHEITLTRTPVRVSACKWLHLKQGVSPSAQSEGISAPAPLNQDLLNPISTASLQQVITQNLPSQPQKKNPQPRALPKLQQQQKPLNQAFPSSPPQLSSQERLQKQPQYPQEDFSMDDLNHHPGNNYPDPEKAAAAAGLPTQSKREHLQELASMGDADADDELRRMGFSPDRRIPHYLDAEADTSRRFKDIALQRVMNETPPPRSIVRHGRSYVHDDDIRELLDRGTGVKWYINEVDYSTPELRTTKPARAVDHQNRWEVFLTQEQWERKCETEKQQEVERKKWKKVYEERIRREREEEEQMRKAQEGYGGVSGL</sequence>
<evidence type="ECO:0000313" key="3">
    <source>
        <dbReference type="Proteomes" id="UP001201980"/>
    </source>
</evidence>
<name>A0AAD5WVD6_9PEZI</name>
<proteinExistence type="predicted"/>
<dbReference type="Proteomes" id="UP001201980">
    <property type="component" value="Unassembled WGS sequence"/>
</dbReference>